<evidence type="ECO:0000256" key="7">
    <source>
        <dbReference type="ARBA" id="ARBA00023180"/>
    </source>
</evidence>
<dbReference type="Gene3D" id="3.40.50.200">
    <property type="entry name" value="Peptidase S8/S53 domain"/>
    <property type="match status" value="1"/>
</dbReference>
<dbReference type="InterPro" id="IPR034182">
    <property type="entry name" value="Kexin/furin"/>
</dbReference>
<keyword evidence="1" id="KW-0645">Protease</keyword>
<proteinExistence type="inferred from homology"/>
<dbReference type="SUPFAM" id="SSF54897">
    <property type="entry name" value="Protease propeptides/inhibitors"/>
    <property type="match status" value="1"/>
</dbReference>
<dbReference type="PANTHER" id="PTHR42884">
    <property type="entry name" value="PROPROTEIN CONVERTASE SUBTILISIN/KEXIN-RELATED"/>
    <property type="match status" value="1"/>
</dbReference>
<dbReference type="InterPro" id="IPR015500">
    <property type="entry name" value="Peptidase_S8_subtilisin-rel"/>
</dbReference>
<dbReference type="GO" id="GO:0005802">
    <property type="term" value="C:trans-Golgi network"/>
    <property type="evidence" value="ECO:0007669"/>
    <property type="project" value="TreeGrafter"/>
</dbReference>
<dbReference type="PANTHER" id="PTHR42884:SF30">
    <property type="entry name" value="PROPROTEIN CONVERTASE SUBTILISIN_KEXIN TYPE 5"/>
    <property type="match status" value="1"/>
</dbReference>
<keyword evidence="9" id="KW-0472">Membrane</keyword>
<dbReference type="InterPro" id="IPR000209">
    <property type="entry name" value="Peptidase_S8/S53_dom"/>
</dbReference>
<evidence type="ECO:0000256" key="4">
    <source>
        <dbReference type="ARBA" id="ARBA00022801"/>
    </source>
</evidence>
<dbReference type="Gene3D" id="2.60.120.260">
    <property type="entry name" value="Galactose-binding domain-like"/>
    <property type="match status" value="1"/>
</dbReference>
<evidence type="ECO:0000313" key="12">
    <source>
        <dbReference type="Ensembl" id="ENSCCRP00000072446.2"/>
    </source>
</evidence>
<dbReference type="Gene3D" id="2.10.220.10">
    <property type="entry name" value="Hormone Receptor, Insulin-like Growth Factor Receptor 1, Chain A, domain 2"/>
    <property type="match status" value="6"/>
</dbReference>
<name>A0A8C1E384_CYPCA</name>
<keyword evidence="5" id="KW-0720">Serine protease</keyword>
<dbReference type="Pfam" id="PF00082">
    <property type="entry name" value="Peptidase_S8"/>
    <property type="match status" value="1"/>
</dbReference>
<dbReference type="PRINTS" id="PR00723">
    <property type="entry name" value="SUBTILISIN"/>
</dbReference>
<comment type="similarity">
    <text evidence="8">Belongs to the peptidase S8 family.</text>
</comment>
<dbReference type="FunFam" id="3.30.70.850:FF:000001">
    <property type="entry name" value="Proprotein convertase subtilisin/kexin type 5"/>
    <property type="match status" value="1"/>
</dbReference>
<keyword evidence="6" id="KW-0865">Zymogen</keyword>
<dbReference type="SUPFAM" id="SSF49785">
    <property type="entry name" value="Galactose-binding domain-like"/>
    <property type="match status" value="1"/>
</dbReference>
<dbReference type="InterPro" id="IPR008979">
    <property type="entry name" value="Galactose-bd-like_sf"/>
</dbReference>
<dbReference type="Proteomes" id="UP001108240">
    <property type="component" value="Unplaced"/>
</dbReference>
<dbReference type="InterPro" id="IPR032815">
    <property type="entry name" value="S8_pro-domain"/>
</dbReference>
<sequence length="1211" mass="134646">MSPTALFPYAFLIWIGLHCVQTKIYTNRWAVKITGGSDAADLIAEKYGFVNMGGLVDHYQFQHSGIIKRSTIKSRENHSLIATETKLKWIQQQMVQKRVKRTDTMDQNPRHQGYTGKGVVVSILDNSIERQHPDLKQNYDAQASYDVNSNDPNPTPRYDATNENKSVCVSQSLLAVYVGVRMLDGDMTDMVEAQSLSLKQQYIDNYSSSWGPDDDVKTVDGPGPLAQLALENGIRKGHGSIFVWASGNGGRVKTTAHVMVTPTAFTPSQVGSTTQSGRKPWYLEECSSTLATTYSSGYSRSLGVVTTDLRQRCTDKHSGTSASAPMAAGIIALTLAANPALTWRDVQHIVVKTSRRGHLSASDWQSNGAGYDVSHLYGFGLMDAEAMVKEAETWKQVPPQHVCEENVVQTDRNISPERVLRSVFKSSGCSTQRLQWVVYLEHVVVRVTITHPHRGDLSVTLTSPSGTRSQPNDHSNEGFLKWEFMTTHCWGERPTGDWILDISYGQYPSSGQCHLCDHTCAQCVDAGAANCTSCDADRFGMDRYLFRGECVEVCPQAHFHTALKACEPCPSHCKLFSSATHCIRCEDSFYPNDGICNKLECGEGEVEDPEYDDCMSCEEGCNKCVLCKFSIPSVLFEKGCYKHCPSKTYTVEETMSCVSCEHDCVSCDEDECYWCEADLFLSDGNCVRECPNGFNGDEDSQECEECHSDCRTCSGPEDSDCDSCVDGFMLDNGACVPERDVCPAQTFLSGKIQINCFGSKESGHCETCPQGCAQCQDEQLCTRCQSVSKNTLYLQAGQCVHKCTRLELNYVYIYVCSDATQCLSCEEMLLLHKHECVVRCLSGHIVRNGECVQCPESCVIYSEDGLCTECKKDFFLHAGQCIVVCPDGFLEDTDQGICERCHADCELCDGPEPNNCDACSDPDHTLYRACLAPCHTHTYRETCDSSCLTYSGAHDTSCTSCSEDLEIDTHGRCAIPTTCPSHHYSQQDGECHLCHKYCHECSGSRQDQCLSCNQNHYLLSEFMPLKPDALLFRYSLQCKENQRNGESCPGPHNCTICPAQFILTTGGRCLPCCTNTEQEFVFKILPALTRNLTLFITTSILLVFALLAVIILIKRSLSKQPMPEPSVPRRYEKLGHGGGKDSFYRGTSSSTCTYELVDLSDQKGGQDDDDEDEDILYMGQDGTVYRKFRYGQLGDEQEDELEYDDESHNYQ</sequence>
<dbReference type="InterPro" id="IPR002884">
    <property type="entry name" value="P_dom"/>
</dbReference>
<evidence type="ECO:0000259" key="11">
    <source>
        <dbReference type="PROSITE" id="PS51829"/>
    </source>
</evidence>
<dbReference type="SUPFAM" id="SSF57184">
    <property type="entry name" value="Growth factor receptor domain"/>
    <property type="match status" value="4"/>
</dbReference>
<keyword evidence="9" id="KW-0812">Transmembrane</keyword>
<dbReference type="PROSITE" id="PS00138">
    <property type="entry name" value="SUBTILASE_SER"/>
    <property type="match status" value="1"/>
</dbReference>
<keyword evidence="9" id="KW-1133">Transmembrane helix</keyword>
<dbReference type="PROSITE" id="PS51829">
    <property type="entry name" value="P_HOMO_B"/>
    <property type="match status" value="1"/>
</dbReference>
<dbReference type="CDD" id="cd00064">
    <property type="entry name" value="FU"/>
    <property type="match status" value="5"/>
</dbReference>
<dbReference type="GO" id="GO:0016486">
    <property type="term" value="P:peptide hormone processing"/>
    <property type="evidence" value="ECO:0007669"/>
    <property type="project" value="TreeGrafter"/>
</dbReference>
<evidence type="ECO:0000256" key="10">
    <source>
        <dbReference type="SAM" id="SignalP"/>
    </source>
</evidence>
<organism evidence="12 13">
    <name type="scientific">Cyprinus carpio carpio</name>
    <dbReference type="NCBI Taxonomy" id="630221"/>
    <lineage>
        <taxon>Eukaryota</taxon>
        <taxon>Metazoa</taxon>
        <taxon>Chordata</taxon>
        <taxon>Craniata</taxon>
        <taxon>Vertebrata</taxon>
        <taxon>Euteleostomi</taxon>
        <taxon>Actinopterygii</taxon>
        <taxon>Neopterygii</taxon>
        <taxon>Teleostei</taxon>
        <taxon>Ostariophysi</taxon>
        <taxon>Cypriniformes</taxon>
        <taxon>Cyprinidae</taxon>
        <taxon>Cyprininae</taxon>
        <taxon>Cyprinus</taxon>
    </lineage>
</organism>
<reference evidence="12" key="1">
    <citation type="submission" date="2025-08" db="UniProtKB">
        <authorList>
            <consortium name="Ensembl"/>
        </authorList>
    </citation>
    <scope>IDENTIFICATION</scope>
</reference>
<evidence type="ECO:0000256" key="3">
    <source>
        <dbReference type="ARBA" id="ARBA00022729"/>
    </source>
</evidence>
<evidence type="ECO:0000256" key="1">
    <source>
        <dbReference type="ARBA" id="ARBA00022670"/>
    </source>
</evidence>
<feature type="signal peptide" evidence="10">
    <location>
        <begin position="1"/>
        <end position="22"/>
    </location>
</feature>
<dbReference type="SUPFAM" id="SSF52743">
    <property type="entry name" value="Subtilisin-like"/>
    <property type="match status" value="1"/>
</dbReference>
<keyword evidence="2" id="KW-0165">Cleavage on pair of basic residues</keyword>
<dbReference type="GO" id="GO:0004252">
    <property type="term" value="F:serine-type endopeptidase activity"/>
    <property type="evidence" value="ECO:0007669"/>
    <property type="project" value="InterPro"/>
</dbReference>
<dbReference type="GeneTree" id="ENSGT00940000155770"/>
<dbReference type="GO" id="GO:0000139">
    <property type="term" value="C:Golgi membrane"/>
    <property type="evidence" value="ECO:0007669"/>
    <property type="project" value="TreeGrafter"/>
</dbReference>
<reference evidence="12" key="2">
    <citation type="submission" date="2025-09" db="UniProtKB">
        <authorList>
            <consortium name="Ensembl"/>
        </authorList>
    </citation>
    <scope>IDENTIFICATION</scope>
</reference>
<dbReference type="InterPro" id="IPR006212">
    <property type="entry name" value="Furin_repeat"/>
</dbReference>
<protein>
    <submittedName>
        <fullName evidence="12">Proprotein convertase subtilisin/kexin type 5a</fullName>
    </submittedName>
</protein>
<dbReference type="PROSITE" id="PS51892">
    <property type="entry name" value="SUBTILASE"/>
    <property type="match status" value="1"/>
</dbReference>
<keyword evidence="13" id="KW-1185">Reference proteome</keyword>
<evidence type="ECO:0000256" key="6">
    <source>
        <dbReference type="ARBA" id="ARBA00023145"/>
    </source>
</evidence>
<dbReference type="CDD" id="cd04059">
    <property type="entry name" value="Peptidases_S8_Protein_convertases_Kexins_Furin-like"/>
    <property type="match status" value="1"/>
</dbReference>
<feature type="chain" id="PRO_5039897990" evidence="10">
    <location>
        <begin position="23"/>
        <end position="1211"/>
    </location>
</feature>
<dbReference type="InterPro" id="IPR023828">
    <property type="entry name" value="Peptidase_S8_Ser-AS"/>
</dbReference>
<evidence type="ECO:0000256" key="8">
    <source>
        <dbReference type="PROSITE-ProRule" id="PRU01240"/>
    </source>
</evidence>
<evidence type="ECO:0000313" key="13">
    <source>
        <dbReference type="Proteomes" id="UP001108240"/>
    </source>
</evidence>
<feature type="domain" description="P/Homo B" evidence="11">
    <location>
        <begin position="396"/>
        <end position="544"/>
    </location>
</feature>
<dbReference type="Ensembl" id="ENSCCRT00000078509.2">
    <property type="protein sequence ID" value="ENSCCRP00000072446.2"/>
    <property type="gene ID" value="ENSCCRG00000038979.2"/>
</dbReference>
<dbReference type="Pfam" id="PF01483">
    <property type="entry name" value="P_proprotein"/>
    <property type="match status" value="1"/>
</dbReference>
<dbReference type="InterPro" id="IPR009030">
    <property type="entry name" value="Growth_fac_rcpt_cys_sf"/>
</dbReference>
<dbReference type="InterPro" id="IPR036852">
    <property type="entry name" value="Peptidase_S8/S53_dom_sf"/>
</dbReference>
<evidence type="ECO:0000256" key="5">
    <source>
        <dbReference type="ARBA" id="ARBA00022825"/>
    </source>
</evidence>
<evidence type="ECO:0000256" key="2">
    <source>
        <dbReference type="ARBA" id="ARBA00022685"/>
    </source>
</evidence>
<feature type="transmembrane region" description="Helical" evidence="9">
    <location>
        <begin position="1092"/>
        <end position="1113"/>
    </location>
</feature>
<dbReference type="Pfam" id="PF16470">
    <property type="entry name" value="S8_pro-domain"/>
    <property type="match status" value="1"/>
</dbReference>
<keyword evidence="3 10" id="KW-0732">Signal</keyword>
<dbReference type="SMART" id="SM00261">
    <property type="entry name" value="FU"/>
    <property type="match status" value="11"/>
</dbReference>
<comment type="caution">
    <text evidence="8">Lacks conserved residue(s) required for the propagation of feature annotation.</text>
</comment>
<keyword evidence="4" id="KW-0378">Hydrolase</keyword>
<dbReference type="FunFam" id="2.60.120.260:FF:000006">
    <property type="entry name" value="Proprotein convertase subtilisin/kexin type 5"/>
    <property type="match status" value="1"/>
</dbReference>
<keyword evidence="7" id="KW-0325">Glycoprotein</keyword>
<dbReference type="AlphaFoldDB" id="A0A8C1E384"/>
<accession>A0A8C1E384</accession>
<evidence type="ECO:0000256" key="9">
    <source>
        <dbReference type="SAM" id="Phobius"/>
    </source>
</evidence>